<dbReference type="PANTHER" id="PTHR42776:SF27">
    <property type="entry name" value="DIPEPTIDYL PEPTIDASE FAMILY MEMBER 6"/>
    <property type="match status" value="1"/>
</dbReference>
<dbReference type="Gene3D" id="3.40.50.1820">
    <property type="entry name" value="alpha/beta hydrolase"/>
    <property type="match status" value="1"/>
</dbReference>
<dbReference type="SUPFAM" id="SSF82171">
    <property type="entry name" value="DPP6 N-terminal domain-like"/>
    <property type="match status" value="1"/>
</dbReference>
<sequence length="658" mass="71736">MQISKRMLLASAVLLAAVPARADDQVAALFGAREQVRQVAISPDGERLLAVQAIKGSGTVASVITISTGDTKPVLVSKGGDEQLRYCEWALNDRLVCTVSVINRGTTDLHGFSRMLALDADGQNMQMLTSQMRSRAFGQSQYGGEIVDWNDGEGGDRVLMTRVATGEYQAGSILSRSESGLGVDAVDTRTLKRKLVEPPRDGVVDYISDGRGTVRMMVTQRETKDGYAADTLDILYRKPGSRSWDRFGTYVNEAGRGRGFYPVAVDPNLNVAYGFDDHNGRQALFSVSLDGNMTRKLIATHDQVDVDGLMRIGRDNRVIGTSYATDKRYSEFFDPELGALRTALGKALPGNPSVSFVDTNADESKIVMWVGSDVDPGGYYLYDKKTKQLAEILKKRPQLDPGQLARVKAVSYKSRDGVDIPAYLTLPAGSDGKDLPAIVMPHGGPGSRDEWGFDWLPQYYAMRGYAVLQPNFRGSTGYGSQWFQKNGFQSWPVAIGDVNDGAKWLVSSGIAAPGKVAGVGWSYGGYAVLQSGVTEPGLFKAIVAIAPVTDLELLREESRNFSNFRLTDAFIGRGDHVVSGSPARNVEKISVPVMLVHGDYDQNVSVEQSRRMEGRLRGAGKKVEYLEFKGLDHQLDDDVARTRMLADSDKLLRAALGL</sequence>
<feature type="domain" description="Peptidase S9 prolyl oligopeptidase catalytic" evidence="3">
    <location>
        <begin position="451"/>
        <end position="650"/>
    </location>
</feature>
<keyword evidence="2" id="KW-0732">Signal</keyword>
<dbReference type="EMBL" id="JAILXK010000001">
    <property type="protein sequence ID" value="MBY4637046.1"/>
    <property type="molecule type" value="Genomic_DNA"/>
</dbReference>
<protein>
    <submittedName>
        <fullName evidence="4">S9 family peptidase</fullName>
    </submittedName>
</protein>
<dbReference type="Proteomes" id="UP001166571">
    <property type="component" value="Unassembled WGS sequence"/>
</dbReference>
<evidence type="ECO:0000256" key="1">
    <source>
        <dbReference type="ARBA" id="ARBA00022801"/>
    </source>
</evidence>
<proteinExistence type="predicted"/>
<dbReference type="InterPro" id="IPR001375">
    <property type="entry name" value="Peptidase_S9_cat"/>
</dbReference>
<evidence type="ECO:0000313" key="5">
    <source>
        <dbReference type="Proteomes" id="UP001166571"/>
    </source>
</evidence>
<feature type="chain" id="PRO_5046190014" evidence="2">
    <location>
        <begin position="23"/>
        <end position="658"/>
    </location>
</feature>
<evidence type="ECO:0000313" key="4">
    <source>
        <dbReference type="EMBL" id="MBY4637046.1"/>
    </source>
</evidence>
<organism evidence="4 5">
    <name type="scientific">Sphingopyxis jiangsuensis</name>
    <dbReference type="NCBI Taxonomy" id="2871171"/>
    <lineage>
        <taxon>Bacteria</taxon>
        <taxon>Pseudomonadati</taxon>
        <taxon>Pseudomonadota</taxon>
        <taxon>Alphaproteobacteria</taxon>
        <taxon>Sphingomonadales</taxon>
        <taxon>Sphingomonadaceae</taxon>
        <taxon>Sphingopyxis</taxon>
    </lineage>
</organism>
<dbReference type="PANTHER" id="PTHR42776">
    <property type="entry name" value="SERINE PEPTIDASE S9 FAMILY MEMBER"/>
    <property type="match status" value="1"/>
</dbReference>
<dbReference type="RefSeq" id="WP_222136279.1">
    <property type="nucleotide sequence ID" value="NZ_JAILXK010000001.1"/>
</dbReference>
<accession>A0ABS7MDE9</accession>
<keyword evidence="5" id="KW-1185">Reference proteome</keyword>
<keyword evidence="1" id="KW-0378">Hydrolase</keyword>
<evidence type="ECO:0000256" key="2">
    <source>
        <dbReference type="SAM" id="SignalP"/>
    </source>
</evidence>
<dbReference type="SUPFAM" id="SSF53474">
    <property type="entry name" value="alpha/beta-Hydrolases"/>
    <property type="match status" value="1"/>
</dbReference>
<dbReference type="InterPro" id="IPR029058">
    <property type="entry name" value="AB_hydrolase_fold"/>
</dbReference>
<name>A0ABS7MDE9_9SPHN</name>
<comment type="caution">
    <text evidence="4">The sequence shown here is derived from an EMBL/GenBank/DDBJ whole genome shotgun (WGS) entry which is preliminary data.</text>
</comment>
<gene>
    <name evidence="4" type="ORF">K5P26_07840</name>
</gene>
<reference evidence="4" key="1">
    <citation type="submission" date="2021-08" db="EMBL/GenBank/DDBJ databases">
        <title>Sphingopyxis panaciterrulae sp. nov., isolated from the surface water of the Yellow Sea.</title>
        <authorList>
            <person name="Gao Z."/>
            <person name="Zhang D."/>
            <person name="Zhang A."/>
        </authorList>
    </citation>
    <scope>NUCLEOTIDE SEQUENCE</scope>
    <source>
        <strain evidence="4">XHP0097</strain>
    </source>
</reference>
<feature type="signal peptide" evidence="2">
    <location>
        <begin position="1"/>
        <end position="22"/>
    </location>
</feature>
<evidence type="ECO:0000259" key="3">
    <source>
        <dbReference type="Pfam" id="PF00326"/>
    </source>
</evidence>
<dbReference type="Pfam" id="PF00326">
    <property type="entry name" value="Peptidase_S9"/>
    <property type="match status" value="1"/>
</dbReference>